<dbReference type="PANTHER" id="PTHR10682:SF22">
    <property type="entry name" value="POLYNUCLEOTIDE ADENYLYLTRANSFERASE"/>
    <property type="match status" value="1"/>
</dbReference>
<keyword evidence="8" id="KW-0479">Metal-binding</keyword>
<dbReference type="SUPFAM" id="SSF81631">
    <property type="entry name" value="PAP/OAS1 substrate-binding domain"/>
    <property type="match status" value="1"/>
</dbReference>
<dbReference type="SUPFAM" id="SSF81301">
    <property type="entry name" value="Nucleotidyltransferase"/>
    <property type="match status" value="1"/>
</dbReference>
<feature type="domain" description="Poly(A) polymerase RNA-binding" evidence="15">
    <location>
        <begin position="418"/>
        <end position="477"/>
    </location>
</feature>
<feature type="compositionally biased region" description="Low complexity" evidence="14">
    <location>
        <begin position="662"/>
        <end position="681"/>
    </location>
</feature>
<dbReference type="GO" id="GO:0003723">
    <property type="term" value="F:RNA binding"/>
    <property type="evidence" value="ECO:0007669"/>
    <property type="project" value="InterPro"/>
</dbReference>
<evidence type="ECO:0000256" key="6">
    <source>
        <dbReference type="ARBA" id="ARBA00022664"/>
    </source>
</evidence>
<sequence length="902" mass="101024">MNAADDSSRSHFKNMAFDSCRHRSDTGMIFYVKLFDLYSDLFRFVCFGTEMVSGEGSSDSSSPPAAAKQYGVTNPISVAGPTEADIQRSAELEKFLLASGLYESKEEALKREEVLGQIHQIVKAWVKQLTRQRGYTDQMVEDANAVIFTFGSYRLGVHGPSADIDTLCVGPSYVSREEDFFIILHNMLADMEEVTELQPVPDAHVPVMKFKFCGTSIDLLYASVSLLVVPEDLDISHGSVLYNVDEPTVRSLNGCRVADQILRLVPNVEHFRTTLRCLKFWAKRRGVYSNVTGFLGGVNWALLVARVCQLYPNAVPSMLVSRFFRVYTQWRWPNPVMLCAIEEDELGFPVWDPRKNPRDRTHHMPIITPAYPCMNSSYNVSTSTLRVMMEQFQIGNKICEEIELNKAHWNSLFEPYHFFETYKNYLQVDIVATDADDLRSWKGWVESRLRQLTLKIERDTYGMLQCHPYPNEYVDTSKQCSHCAFFMGLQRKQGVRIQEGQQFDIRGTVDEFRHSVNMYMFWKPGMEIYVSHVRRKQIPSYVFPEGYRRPRLSRHTTQQHAKASGEDGGVDDRGSGSPEKQLKRKSDTDYHESSPEKAAKRASLSPNRGSSPFEVSSRSGGACQVGSYENSGGACSCRQSGLKRRTDVEYHESSPDKRAKESSLSPNRGSSPSEVSSRSGGACPVGSNETRKEHVSAVKMGSVDSLSVEKHPRKEKDCEDDDASQDERVKQNPYGPSGKIFLSPSKVSSSRFDKVCRTSMGEEAKVEYFAAGKMAGTEFVGGSVEQLVSWRNDGEQLKMAEHAHKTQNADFRLEVCSNTSDAASQVSSFDGVGLESSVASSGEEHIEGIGESDNHDLLQADVLEADTEPLLENQCIKGNGEVQNGVTDELEVDLFAFMGIVM</sequence>
<evidence type="ECO:0000313" key="19">
    <source>
        <dbReference type="Proteomes" id="UP000283530"/>
    </source>
</evidence>
<dbReference type="GO" id="GO:1990817">
    <property type="term" value="F:poly(A) RNA polymerase activity"/>
    <property type="evidence" value="ECO:0007669"/>
    <property type="project" value="UniProtKB-EC"/>
</dbReference>
<feature type="domain" description="Poly(A) polymerase nucleotidyltransferase" evidence="17">
    <location>
        <begin position="71"/>
        <end position="265"/>
    </location>
</feature>
<evidence type="ECO:0000256" key="10">
    <source>
        <dbReference type="ARBA" id="ARBA00022840"/>
    </source>
</evidence>
<evidence type="ECO:0000259" key="16">
    <source>
        <dbReference type="Pfam" id="PF04928"/>
    </source>
</evidence>
<dbReference type="InterPro" id="IPR007010">
    <property type="entry name" value="PolA_pol_RNA-bd_dom"/>
</dbReference>
<evidence type="ECO:0000256" key="14">
    <source>
        <dbReference type="SAM" id="MobiDB-lite"/>
    </source>
</evidence>
<comment type="cofactor">
    <cofactor evidence="2">
        <name>Mg(2+)</name>
        <dbReference type="ChEBI" id="CHEBI:18420"/>
    </cofactor>
</comment>
<dbReference type="OrthoDB" id="412748at2759"/>
<dbReference type="AlphaFoldDB" id="A0A443NI50"/>
<comment type="cofactor">
    <cofactor evidence="1">
        <name>Mn(2+)</name>
        <dbReference type="ChEBI" id="CHEBI:29035"/>
    </cofactor>
</comment>
<dbReference type="EC" id="2.7.7.19" evidence="5"/>
<evidence type="ECO:0000256" key="1">
    <source>
        <dbReference type="ARBA" id="ARBA00001936"/>
    </source>
</evidence>
<evidence type="ECO:0000256" key="13">
    <source>
        <dbReference type="ARBA" id="ARBA00048830"/>
    </source>
</evidence>
<protein>
    <recommendedName>
        <fullName evidence="5">polynucleotide adenylyltransferase</fullName>
        <ecNumber evidence="5">2.7.7.19</ecNumber>
    </recommendedName>
</protein>
<dbReference type="InterPro" id="IPR043519">
    <property type="entry name" value="NT_sf"/>
</dbReference>
<feature type="compositionally biased region" description="Polar residues" evidence="14">
    <location>
        <begin position="604"/>
        <end position="619"/>
    </location>
</feature>
<dbReference type="InterPro" id="IPR048840">
    <property type="entry name" value="PolA_pol_NTPase"/>
</dbReference>
<organism evidence="18 19">
    <name type="scientific">Cinnamomum micranthum f. kanehirae</name>
    <dbReference type="NCBI Taxonomy" id="337451"/>
    <lineage>
        <taxon>Eukaryota</taxon>
        <taxon>Viridiplantae</taxon>
        <taxon>Streptophyta</taxon>
        <taxon>Embryophyta</taxon>
        <taxon>Tracheophyta</taxon>
        <taxon>Spermatophyta</taxon>
        <taxon>Magnoliopsida</taxon>
        <taxon>Magnoliidae</taxon>
        <taxon>Laurales</taxon>
        <taxon>Lauraceae</taxon>
        <taxon>Cinnamomum</taxon>
    </lineage>
</organism>
<dbReference type="InterPro" id="IPR011068">
    <property type="entry name" value="NuclTrfase_I-like_C"/>
</dbReference>
<keyword evidence="12" id="KW-0539">Nucleus</keyword>
<feature type="domain" description="Poly(A) polymerase central" evidence="16">
    <location>
        <begin position="270"/>
        <end position="414"/>
    </location>
</feature>
<evidence type="ECO:0000256" key="9">
    <source>
        <dbReference type="ARBA" id="ARBA00022741"/>
    </source>
</evidence>
<dbReference type="GO" id="GO:0046872">
    <property type="term" value="F:metal ion binding"/>
    <property type="evidence" value="ECO:0007669"/>
    <property type="project" value="UniProtKB-KW"/>
</dbReference>
<feature type="compositionally biased region" description="Basic and acidic residues" evidence="14">
    <location>
        <begin position="644"/>
        <end position="661"/>
    </location>
</feature>
<comment type="catalytic activity">
    <reaction evidence="13">
        <text>RNA(n) + ATP = RNA(n)-3'-adenine ribonucleotide + diphosphate</text>
        <dbReference type="Rhea" id="RHEA:11332"/>
        <dbReference type="Rhea" id="RHEA-COMP:14527"/>
        <dbReference type="Rhea" id="RHEA-COMP:17347"/>
        <dbReference type="ChEBI" id="CHEBI:30616"/>
        <dbReference type="ChEBI" id="CHEBI:33019"/>
        <dbReference type="ChEBI" id="CHEBI:140395"/>
        <dbReference type="ChEBI" id="CHEBI:173115"/>
        <dbReference type="EC" id="2.7.7.19"/>
    </reaction>
</comment>
<feature type="compositionally biased region" description="Basic and acidic residues" evidence="14">
    <location>
        <begin position="570"/>
        <end position="599"/>
    </location>
</feature>
<evidence type="ECO:0000256" key="11">
    <source>
        <dbReference type="ARBA" id="ARBA00022842"/>
    </source>
</evidence>
<evidence type="ECO:0000256" key="5">
    <source>
        <dbReference type="ARBA" id="ARBA00012388"/>
    </source>
</evidence>
<keyword evidence="9" id="KW-0547">Nucleotide-binding</keyword>
<dbReference type="Gene3D" id="1.10.1410.10">
    <property type="match status" value="1"/>
</dbReference>
<gene>
    <name evidence="18" type="ORF">CKAN_00676300</name>
</gene>
<dbReference type="FunFam" id="3.30.460.10:FF:000002">
    <property type="entry name" value="Poly(A) polymerase alpha, putative"/>
    <property type="match status" value="1"/>
</dbReference>
<dbReference type="Proteomes" id="UP000283530">
    <property type="component" value="Unassembled WGS sequence"/>
</dbReference>
<feature type="region of interest" description="Disordered" evidence="14">
    <location>
        <begin position="549"/>
        <end position="743"/>
    </location>
</feature>
<dbReference type="Gene3D" id="3.30.460.10">
    <property type="entry name" value="Beta Polymerase, domain 2"/>
    <property type="match status" value="1"/>
</dbReference>
<keyword evidence="7" id="KW-0808">Transferase</keyword>
<dbReference type="InterPro" id="IPR007012">
    <property type="entry name" value="PolA_pol_cen_dom"/>
</dbReference>
<comment type="subcellular location">
    <subcellularLocation>
        <location evidence="3">Nucleus</location>
    </subcellularLocation>
</comment>
<dbReference type="GO" id="GO:0006397">
    <property type="term" value="P:mRNA processing"/>
    <property type="evidence" value="ECO:0007669"/>
    <property type="project" value="UniProtKB-KW"/>
</dbReference>
<dbReference type="CDD" id="cd05402">
    <property type="entry name" value="NT_PAP_TUTase"/>
    <property type="match status" value="1"/>
</dbReference>
<accession>A0A443NI50</accession>
<dbReference type="GO" id="GO:0031123">
    <property type="term" value="P:RNA 3'-end processing"/>
    <property type="evidence" value="ECO:0007669"/>
    <property type="project" value="InterPro"/>
</dbReference>
<evidence type="ECO:0000259" key="15">
    <source>
        <dbReference type="Pfam" id="PF04926"/>
    </source>
</evidence>
<evidence type="ECO:0000256" key="2">
    <source>
        <dbReference type="ARBA" id="ARBA00001946"/>
    </source>
</evidence>
<dbReference type="FunFam" id="1.10.1410.10:FF:000001">
    <property type="entry name" value="Putative poly(A) polymerase gamma"/>
    <property type="match status" value="1"/>
</dbReference>
<proteinExistence type="inferred from homology"/>
<evidence type="ECO:0000256" key="12">
    <source>
        <dbReference type="ARBA" id="ARBA00023242"/>
    </source>
</evidence>
<reference evidence="18 19" key="1">
    <citation type="journal article" date="2019" name="Nat. Plants">
        <title>Stout camphor tree genome fills gaps in understanding of flowering plant genome evolution.</title>
        <authorList>
            <person name="Chaw S.M."/>
            <person name="Liu Y.C."/>
            <person name="Wu Y.W."/>
            <person name="Wang H.Y."/>
            <person name="Lin C.I."/>
            <person name="Wu C.S."/>
            <person name="Ke H.M."/>
            <person name="Chang L.Y."/>
            <person name="Hsu C.Y."/>
            <person name="Yang H.T."/>
            <person name="Sudianto E."/>
            <person name="Hsu M.H."/>
            <person name="Wu K.P."/>
            <person name="Wang L.N."/>
            <person name="Leebens-Mack J.H."/>
            <person name="Tsai I.J."/>
        </authorList>
    </citation>
    <scope>NUCLEOTIDE SEQUENCE [LARGE SCALE GENOMIC DNA]</scope>
    <source>
        <strain evidence="19">cv. Chaw 1501</strain>
        <tissue evidence="18">Young leaves</tissue>
    </source>
</reference>
<evidence type="ECO:0000256" key="7">
    <source>
        <dbReference type="ARBA" id="ARBA00022679"/>
    </source>
</evidence>
<evidence type="ECO:0000259" key="17">
    <source>
        <dbReference type="Pfam" id="PF20750"/>
    </source>
</evidence>
<dbReference type="Pfam" id="PF20750">
    <property type="entry name" value="PAP_NTPase"/>
    <property type="match status" value="1"/>
</dbReference>
<keyword evidence="11" id="KW-0460">Magnesium</keyword>
<keyword evidence="6" id="KW-0507">mRNA processing</keyword>
<dbReference type="Gene3D" id="3.30.70.590">
    <property type="entry name" value="Poly(A) polymerase predicted RNA binding domain"/>
    <property type="match status" value="1"/>
</dbReference>
<dbReference type="GO" id="GO:0005524">
    <property type="term" value="F:ATP binding"/>
    <property type="evidence" value="ECO:0007669"/>
    <property type="project" value="UniProtKB-KW"/>
</dbReference>
<dbReference type="FunFam" id="3.30.70.590:FF:000002">
    <property type="entry name" value="Nuclear poly(A) polymerase 4"/>
    <property type="match status" value="1"/>
</dbReference>
<evidence type="ECO:0000256" key="4">
    <source>
        <dbReference type="ARBA" id="ARBA00010912"/>
    </source>
</evidence>
<dbReference type="STRING" id="337451.A0A443NI50"/>
<evidence type="ECO:0000256" key="3">
    <source>
        <dbReference type="ARBA" id="ARBA00004123"/>
    </source>
</evidence>
<dbReference type="SUPFAM" id="SSF55003">
    <property type="entry name" value="PAP/Archaeal CCA-adding enzyme, C-terminal domain"/>
    <property type="match status" value="1"/>
</dbReference>
<dbReference type="Pfam" id="PF04926">
    <property type="entry name" value="PAP_RNA-bind"/>
    <property type="match status" value="1"/>
</dbReference>
<keyword evidence="19" id="KW-1185">Reference proteome</keyword>
<dbReference type="Pfam" id="PF04928">
    <property type="entry name" value="PAP_central"/>
    <property type="match status" value="1"/>
</dbReference>
<keyword evidence="10" id="KW-0067">ATP-binding</keyword>
<dbReference type="PANTHER" id="PTHR10682">
    <property type="entry name" value="POLY A POLYMERASE"/>
    <property type="match status" value="1"/>
</dbReference>
<feature type="compositionally biased region" description="Basic and acidic residues" evidence="14">
    <location>
        <begin position="707"/>
        <end position="717"/>
    </location>
</feature>
<comment type="similarity">
    <text evidence="4">Belongs to the poly(A) polymerase family.</text>
</comment>
<dbReference type="EMBL" id="QPKB01000002">
    <property type="protein sequence ID" value="RWR78240.1"/>
    <property type="molecule type" value="Genomic_DNA"/>
</dbReference>
<name>A0A443NI50_9MAGN</name>
<evidence type="ECO:0000256" key="8">
    <source>
        <dbReference type="ARBA" id="ARBA00022723"/>
    </source>
</evidence>
<dbReference type="GO" id="GO:0005634">
    <property type="term" value="C:nucleus"/>
    <property type="evidence" value="ECO:0007669"/>
    <property type="project" value="UniProtKB-SubCell"/>
</dbReference>
<comment type="caution">
    <text evidence="18">The sequence shown here is derived from an EMBL/GenBank/DDBJ whole genome shotgun (WGS) entry which is preliminary data.</text>
</comment>
<evidence type="ECO:0000313" key="18">
    <source>
        <dbReference type="EMBL" id="RWR78240.1"/>
    </source>
</evidence>